<evidence type="ECO:0000259" key="9">
    <source>
        <dbReference type="PROSITE" id="PS50004"/>
    </source>
</evidence>
<proteinExistence type="predicted"/>
<feature type="compositionally biased region" description="Low complexity" evidence="8">
    <location>
        <begin position="535"/>
        <end position="560"/>
    </location>
</feature>
<comment type="caution">
    <text evidence="11">The sequence shown here is derived from an EMBL/GenBank/DDBJ whole genome shotgun (WGS) entry which is preliminary data.</text>
</comment>
<dbReference type="FunFam" id="3.20.20.190:FF:000052">
    <property type="entry name" value="1-phosphatidylinositol 4,5-bisphosphate phosphodiesterase"/>
    <property type="match status" value="1"/>
</dbReference>
<evidence type="ECO:0000313" key="11">
    <source>
        <dbReference type="EMBL" id="TKR88476.1"/>
    </source>
</evidence>
<gene>
    <name evidence="11" type="ORF">L596_012711</name>
</gene>
<protein>
    <recommendedName>
        <fullName evidence="1 6">Phosphoinositide phospholipase C</fullName>
        <ecNumber evidence="1 6">3.1.4.11</ecNumber>
    </recommendedName>
</protein>
<feature type="compositionally biased region" description="Polar residues" evidence="8">
    <location>
        <begin position="426"/>
        <end position="445"/>
    </location>
</feature>
<dbReference type="Pfam" id="PF00168">
    <property type="entry name" value="C2"/>
    <property type="match status" value="1"/>
</dbReference>
<dbReference type="Gene3D" id="3.20.20.190">
    <property type="entry name" value="Phosphatidylinositol (PI) phosphodiesterase"/>
    <property type="match status" value="1"/>
</dbReference>
<name>A0A4U5NY36_STECR</name>
<dbReference type="SMART" id="SM00149">
    <property type="entry name" value="PLCYc"/>
    <property type="match status" value="1"/>
</dbReference>
<keyword evidence="3 6" id="KW-0442">Lipid degradation</keyword>
<keyword evidence="5" id="KW-0807">Transducer</keyword>
<evidence type="ECO:0000256" key="5">
    <source>
        <dbReference type="ARBA" id="ARBA00023224"/>
    </source>
</evidence>
<dbReference type="Proteomes" id="UP000298663">
    <property type="component" value="Unassembled WGS sequence"/>
</dbReference>
<dbReference type="Pfam" id="PF08703">
    <property type="entry name" value="PLC-beta_C"/>
    <property type="match status" value="1"/>
</dbReference>
<accession>A0A4U5NY36</accession>
<feature type="domain" description="C2" evidence="9">
    <location>
        <begin position="223"/>
        <end position="348"/>
    </location>
</feature>
<dbReference type="InterPro" id="IPR035892">
    <property type="entry name" value="C2_domain_sf"/>
</dbReference>
<dbReference type="GO" id="GO:0048015">
    <property type="term" value="P:phosphatidylinositol-mediated signaling"/>
    <property type="evidence" value="ECO:0007669"/>
    <property type="project" value="TreeGrafter"/>
</dbReference>
<evidence type="ECO:0000256" key="3">
    <source>
        <dbReference type="ARBA" id="ARBA00022963"/>
    </source>
</evidence>
<evidence type="ECO:0000256" key="8">
    <source>
        <dbReference type="SAM" id="MobiDB-lite"/>
    </source>
</evidence>
<dbReference type="CDD" id="cd00275">
    <property type="entry name" value="C2_PLC_like"/>
    <property type="match status" value="1"/>
</dbReference>
<sequence length="732" mass="81870">MLRSGDQRAHPESESAASGGGGSSGAGGASGDSSKLVANSSAADLPGKETDEAHPELKQTNFISKLKPLGFATKKQPVLTKEEEERIFAEYHYTGATTNIHPLLSAMVNYTHPVKFSGFDVAELNNLHFHMSSFSESTGLGYLKQNAPEFVNYNKRQLSRIYPKGARVDSSNFLPQIFWNAGCQMVSLNFQTPDVCMQLNQGKFEYNGACGYLLKPDFMRRPDRNFDPFSESPVDGVIAAHCSVRVISGQFLCDRKVGTYVEVEMYGLPTDTIRKEHRTRTVPANGLNPVYNEDPFVFRKVVLPELAVLRFAVYDENGRQLGQRILPLEGLQAGYRHISLRTESNFSTVLPTLFVHLGLKTYVPDELSGLVDALADPRAYLSQQEKLKEALHNMGVDDADIVDVPANKNGSAKGAGGGAGAGRVQPNRNLKINGSNSTGHDSNAATPVVQPKEQHANPGKTNSETAESKFKIDAINVNELKKDKIFIKLTKKFQKDIDDMKKRHQKQRDACQKQQQTNVDKLMCDNQKQAKKKPSSGNNSAPGSSRHSSLSGRLSNSGAGISEMSNNHKMRSLVSNQTDEWSSLIRRQESEEFELKKTHIREELEALKKLTTDAQKQQLVALKQKLENEGRELKQIQTKKSIDDTKIIQQDKTIKTKAEKDRRVKELNEKNVKMFVEERKRLAIKAEKHEEQLVKRHQDQNETLEKDYAKVLEQEEMNYRESLLASRPESIV</sequence>
<dbReference type="InterPro" id="IPR014815">
    <property type="entry name" value="PLC-beta_C"/>
</dbReference>
<keyword evidence="2 6" id="KW-0378">Hydrolase</keyword>
<feature type="domain" description="PI-PLC Y-box" evidence="10">
    <location>
        <begin position="104"/>
        <end position="220"/>
    </location>
</feature>
<comment type="catalytic activity">
    <reaction evidence="6">
        <text>a 1,2-diacyl-sn-glycero-3-phospho-(1D-myo-inositol-4,5-bisphosphate) + H2O = 1D-myo-inositol 1,4,5-trisphosphate + a 1,2-diacyl-sn-glycerol + H(+)</text>
        <dbReference type="Rhea" id="RHEA:33179"/>
        <dbReference type="ChEBI" id="CHEBI:15377"/>
        <dbReference type="ChEBI" id="CHEBI:15378"/>
        <dbReference type="ChEBI" id="CHEBI:17815"/>
        <dbReference type="ChEBI" id="CHEBI:58456"/>
        <dbReference type="ChEBI" id="CHEBI:203600"/>
        <dbReference type="EC" id="3.1.4.11"/>
    </reaction>
</comment>
<dbReference type="SUPFAM" id="SSF69989">
    <property type="entry name" value="C-terminal domain of PLC-beta"/>
    <property type="match status" value="1"/>
</dbReference>
<evidence type="ECO:0000259" key="10">
    <source>
        <dbReference type="PROSITE" id="PS50008"/>
    </source>
</evidence>
<feature type="coiled-coil region" evidence="7">
    <location>
        <begin position="590"/>
        <end position="639"/>
    </location>
</feature>
<reference evidence="11 12" key="2">
    <citation type="journal article" date="2019" name="G3 (Bethesda)">
        <title>Hybrid Assembly of the Genome of the Entomopathogenic Nematode Steinernema carpocapsae Identifies the X-Chromosome.</title>
        <authorList>
            <person name="Serra L."/>
            <person name="Macchietto M."/>
            <person name="Macias-Munoz A."/>
            <person name="McGill C.J."/>
            <person name="Rodriguez I.M."/>
            <person name="Rodriguez B."/>
            <person name="Murad R."/>
            <person name="Mortazavi A."/>
        </authorList>
    </citation>
    <scope>NUCLEOTIDE SEQUENCE [LARGE SCALE GENOMIC DNA]</scope>
    <source>
        <strain evidence="11 12">ALL</strain>
    </source>
</reference>
<evidence type="ECO:0000256" key="1">
    <source>
        <dbReference type="ARBA" id="ARBA00012368"/>
    </source>
</evidence>
<evidence type="ECO:0000256" key="4">
    <source>
        <dbReference type="ARBA" id="ARBA00023098"/>
    </source>
</evidence>
<evidence type="ECO:0000256" key="6">
    <source>
        <dbReference type="RuleBase" id="RU361133"/>
    </source>
</evidence>
<dbReference type="FunFam" id="1.20.1230.10:FF:000006">
    <property type="entry name" value="1-phosphatidylinositol 4,5-bisphosphate phosphodiesterase"/>
    <property type="match status" value="1"/>
</dbReference>
<dbReference type="Pfam" id="PF00387">
    <property type="entry name" value="PI-PLC-Y"/>
    <property type="match status" value="1"/>
</dbReference>
<dbReference type="InterPro" id="IPR017946">
    <property type="entry name" value="PLC-like_Pdiesterase_TIM-brl"/>
</dbReference>
<dbReference type="GO" id="GO:0046488">
    <property type="term" value="P:phosphatidylinositol metabolic process"/>
    <property type="evidence" value="ECO:0007669"/>
    <property type="project" value="TreeGrafter"/>
</dbReference>
<keyword evidence="12" id="KW-1185">Reference proteome</keyword>
<dbReference type="PRINTS" id="PR00390">
    <property type="entry name" value="PHPHLIPASEC"/>
</dbReference>
<dbReference type="AlphaFoldDB" id="A0A4U5NY36"/>
<dbReference type="PROSITE" id="PS50004">
    <property type="entry name" value="C2"/>
    <property type="match status" value="1"/>
</dbReference>
<evidence type="ECO:0000313" key="12">
    <source>
        <dbReference type="Proteomes" id="UP000298663"/>
    </source>
</evidence>
<dbReference type="FunFam" id="2.60.40.150:FF:000008">
    <property type="entry name" value="1-phosphatidylinositol 4,5-bisphosphate phosphodiesterase"/>
    <property type="match status" value="1"/>
</dbReference>
<feature type="compositionally biased region" description="Gly residues" evidence="8">
    <location>
        <begin position="18"/>
        <end position="30"/>
    </location>
</feature>
<feature type="region of interest" description="Disordered" evidence="8">
    <location>
        <begin position="1"/>
        <end position="59"/>
    </location>
</feature>
<feature type="compositionally biased region" description="Basic and acidic residues" evidence="8">
    <location>
        <begin position="499"/>
        <end position="511"/>
    </location>
</feature>
<feature type="compositionally biased region" description="Basic and acidic residues" evidence="8">
    <location>
        <begin position="1"/>
        <end position="13"/>
    </location>
</feature>
<keyword evidence="4 6" id="KW-0443">Lipid metabolism</keyword>
<dbReference type="GO" id="GO:0005509">
    <property type="term" value="F:calcium ion binding"/>
    <property type="evidence" value="ECO:0007669"/>
    <property type="project" value="InterPro"/>
</dbReference>
<evidence type="ECO:0000256" key="7">
    <source>
        <dbReference type="SAM" id="Coils"/>
    </source>
</evidence>
<dbReference type="Gene3D" id="2.60.40.150">
    <property type="entry name" value="C2 domain"/>
    <property type="match status" value="1"/>
</dbReference>
<dbReference type="SUPFAM" id="SSF49562">
    <property type="entry name" value="C2 domain (Calcium/lipid-binding domain, CaLB)"/>
    <property type="match status" value="1"/>
</dbReference>
<organism evidence="11 12">
    <name type="scientific">Steinernema carpocapsae</name>
    <name type="common">Entomopathogenic nematode</name>
    <dbReference type="NCBI Taxonomy" id="34508"/>
    <lineage>
        <taxon>Eukaryota</taxon>
        <taxon>Metazoa</taxon>
        <taxon>Ecdysozoa</taxon>
        <taxon>Nematoda</taxon>
        <taxon>Chromadorea</taxon>
        <taxon>Rhabditida</taxon>
        <taxon>Tylenchina</taxon>
        <taxon>Panagrolaimomorpha</taxon>
        <taxon>Strongyloidoidea</taxon>
        <taxon>Steinernematidae</taxon>
        <taxon>Steinernema</taxon>
    </lineage>
</organism>
<dbReference type="PROSITE" id="PS50008">
    <property type="entry name" value="PIPLC_Y_DOMAIN"/>
    <property type="match status" value="1"/>
</dbReference>
<dbReference type="InterPro" id="IPR001711">
    <property type="entry name" value="PLipase_C_Pinositol-sp_Y"/>
</dbReference>
<dbReference type="SMART" id="SM00239">
    <property type="entry name" value="C2"/>
    <property type="match status" value="1"/>
</dbReference>
<dbReference type="OrthoDB" id="269822at2759"/>
<feature type="compositionally biased region" description="Basic and acidic residues" evidence="8">
    <location>
        <begin position="46"/>
        <end position="57"/>
    </location>
</feature>
<feature type="region of interest" description="Disordered" evidence="8">
    <location>
        <begin position="499"/>
        <end position="567"/>
    </location>
</feature>
<feature type="coiled-coil region" evidence="7">
    <location>
        <begin position="672"/>
        <end position="714"/>
    </location>
</feature>
<reference evidence="11 12" key="1">
    <citation type="journal article" date="2015" name="Genome Biol.">
        <title>Comparative genomics of Steinernema reveals deeply conserved gene regulatory networks.</title>
        <authorList>
            <person name="Dillman A.R."/>
            <person name="Macchietto M."/>
            <person name="Porter C.F."/>
            <person name="Rogers A."/>
            <person name="Williams B."/>
            <person name="Antoshechkin I."/>
            <person name="Lee M.M."/>
            <person name="Goodwin Z."/>
            <person name="Lu X."/>
            <person name="Lewis E.E."/>
            <person name="Goodrich-Blair H."/>
            <person name="Stock S.P."/>
            <person name="Adams B.J."/>
            <person name="Sternberg P.W."/>
            <person name="Mortazavi A."/>
        </authorList>
    </citation>
    <scope>NUCLEOTIDE SEQUENCE [LARGE SCALE GENOMIC DNA]</scope>
    <source>
        <strain evidence="11 12">ALL</strain>
    </source>
</reference>
<dbReference type="GO" id="GO:0004435">
    <property type="term" value="F:phosphatidylinositol-4,5-bisphosphate phospholipase C activity"/>
    <property type="evidence" value="ECO:0007669"/>
    <property type="project" value="UniProtKB-EC"/>
</dbReference>
<dbReference type="InterPro" id="IPR000008">
    <property type="entry name" value="C2_dom"/>
</dbReference>
<dbReference type="GO" id="GO:0051209">
    <property type="term" value="P:release of sequestered calcium ion into cytosol"/>
    <property type="evidence" value="ECO:0007669"/>
    <property type="project" value="TreeGrafter"/>
</dbReference>
<dbReference type="STRING" id="34508.A0A4U5NY36"/>
<dbReference type="Gene3D" id="1.20.1230.10">
    <property type="entry name" value="Phospholipase C beta, distal C-terminal domain"/>
    <property type="match status" value="1"/>
</dbReference>
<dbReference type="EC" id="3.1.4.11" evidence="1 6"/>
<dbReference type="InterPro" id="IPR042531">
    <property type="entry name" value="PLC-beta_C_sf"/>
</dbReference>
<dbReference type="PANTHER" id="PTHR10336:SF36">
    <property type="entry name" value="1-PHOSPHATIDYLINOSITOL 4,5-BISPHOSPHATE PHOSPHODIESTERASE BETA-4"/>
    <property type="match status" value="1"/>
</dbReference>
<feature type="region of interest" description="Disordered" evidence="8">
    <location>
        <begin position="405"/>
        <end position="467"/>
    </location>
</feature>
<dbReference type="GO" id="GO:0016042">
    <property type="term" value="P:lipid catabolic process"/>
    <property type="evidence" value="ECO:0007669"/>
    <property type="project" value="UniProtKB-KW"/>
</dbReference>
<keyword evidence="7" id="KW-0175">Coiled coil</keyword>
<dbReference type="SUPFAM" id="SSF51695">
    <property type="entry name" value="PLC-like phosphodiesterases"/>
    <property type="match status" value="1"/>
</dbReference>
<evidence type="ECO:0000256" key="2">
    <source>
        <dbReference type="ARBA" id="ARBA00022801"/>
    </source>
</evidence>
<dbReference type="EMBL" id="AZBU02000003">
    <property type="protein sequence ID" value="TKR88476.1"/>
    <property type="molecule type" value="Genomic_DNA"/>
</dbReference>
<dbReference type="InterPro" id="IPR001192">
    <property type="entry name" value="PI-PLC_fam"/>
</dbReference>
<dbReference type="PANTHER" id="PTHR10336">
    <property type="entry name" value="PHOSPHOINOSITIDE-SPECIFIC PHOSPHOLIPASE C FAMILY PROTEIN"/>
    <property type="match status" value="1"/>
</dbReference>